<dbReference type="OrthoDB" id="9801163at2"/>
<feature type="signal peptide" evidence="1">
    <location>
        <begin position="1"/>
        <end position="25"/>
    </location>
</feature>
<dbReference type="GO" id="GO:0043190">
    <property type="term" value="C:ATP-binding cassette (ABC) transporter complex"/>
    <property type="evidence" value="ECO:0007669"/>
    <property type="project" value="InterPro"/>
</dbReference>
<accession>E6MDM2</accession>
<dbReference type="InterPro" id="IPR007210">
    <property type="entry name" value="ABC_Gly_betaine_transp_sub-bd"/>
</dbReference>
<gene>
    <name evidence="3" type="ORF">HMP0721_0104</name>
</gene>
<dbReference type="Pfam" id="PF04069">
    <property type="entry name" value="OpuAC"/>
    <property type="match status" value="1"/>
</dbReference>
<feature type="domain" description="ABC-type glycine betaine transport system substrate-binding" evidence="2">
    <location>
        <begin position="33"/>
        <end position="293"/>
    </location>
</feature>
<protein>
    <submittedName>
        <fullName evidence="3">ABC transporter, substrate-binding protein, QAT family</fullName>
    </submittedName>
</protein>
<dbReference type="STRING" id="887929.HMP0721_0104"/>
<feature type="chain" id="PRO_5038638656" evidence="1">
    <location>
        <begin position="26"/>
        <end position="301"/>
    </location>
</feature>
<keyword evidence="1" id="KW-0732">Signal</keyword>
<dbReference type="Proteomes" id="UP000004754">
    <property type="component" value="Unassembled WGS sequence"/>
</dbReference>
<dbReference type="EMBL" id="AEQN01000004">
    <property type="protein sequence ID" value="EFV02822.1"/>
    <property type="molecule type" value="Genomic_DNA"/>
</dbReference>
<dbReference type="Gene3D" id="3.40.190.10">
    <property type="entry name" value="Periplasmic binding protein-like II"/>
    <property type="match status" value="1"/>
</dbReference>
<name>E6MDM2_9FIRM</name>
<dbReference type="SUPFAM" id="SSF53850">
    <property type="entry name" value="Periplasmic binding protein-like II"/>
    <property type="match status" value="1"/>
</dbReference>
<dbReference type="PROSITE" id="PS51257">
    <property type="entry name" value="PROKAR_LIPOPROTEIN"/>
    <property type="match status" value="1"/>
</dbReference>
<evidence type="ECO:0000256" key="1">
    <source>
        <dbReference type="SAM" id="SignalP"/>
    </source>
</evidence>
<proteinExistence type="predicted"/>
<dbReference type="AlphaFoldDB" id="E6MDM2"/>
<comment type="caution">
    <text evidence="3">The sequence shown here is derived from an EMBL/GenBank/DDBJ whole genome shotgun (WGS) entry which is preliminary data.</text>
</comment>
<sequence length="301" mass="33177">MKNHLSLKLAAVTIAVALCTVFALSACGKSKGTIKVGSKNFTESEIIAEIYALALEDAGYKVDRSFDISGSTIHTTLVHDDIDLYPAYTGTALLSVLKRPLQTDPQKVYATVKTVYKKKWNIEWLDYAKATDSQGLAITTSAAKKYHIKTISDLQKHAAQLRFASQGEFDERSDGLPGLTKTYGAFHWRSSKIYDNALKYQVLLKGQADVTPCYTTEGQLTNKKLTLLTDDKHFWPPYNVAPVVRGSVLKAHPDIAKTLNAVSKHLTTAALTKLNAKVDVDKEDAEDVAKDFYDSIADDLK</sequence>
<evidence type="ECO:0000259" key="2">
    <source>
        <dbReference type="Pfam" id="PF04069"/>
    </source>
</evidence>
<dbReference type="CDD" id="cd13615">
    <property type="entry name" value="PBP2_ProWY"/>
    <property type="match status" value="1"/>
</dbReference>
<organism evidence="3 4">
    <name type="scientific">Pseudoramibacter alactolyticus ATCC 23263</name>
    <dbReference type="NCBI Taxonomy" id="887929"/>
    <lineage>
        <taxon>Bacteria</taxon>
        <taxon>Bacillati</taxon>
        <taxon>Bacillota</taxon>
        <taxon>Clostridia</taxon>
        <taxon>Eubacteriales</taxon>
        <taxon>Eubacteriaceae</taxon>
        <taxon>Pseudoramibacter</taxon>
    </lineage>
</organism>
<dbReference type="Gene3D" id="3.40.190.120">
    <property type="entry name" value="Osmoprotection protein (prox), domain 2"/>
    <property type="match status" value="1"/>
</dbReference>
<dbReference type="RefSeq" id="WP_006597522.1">
    <property type="nucleotide sequence ID" value="NZ_GL622359.1"/>
</dbReference>
<dbReference type="GO" id="GO:0022857">
    <property type="term" value="F:transmembrane transporter activity"/>
    <property type="evidence" value="ECO:0007669"/>
    <property type="project" value="InterPro"/>
</dbReference>
<dbReference type="HOGENOM" id="CLU_038355_1_0_9"/>
<evidence type="ECO:0000313" key="3">
    <source>
        <dbReference type="EMBL" id="EFV02822.1"/>
    </source>
</evidence>
<evidence type="ECO:0000313" key="4">
    <source>
        <dbReference type="Proteomes" id="UP000004754"/>
    </source>
</evidence>
<keyword evidence="4" id="KW-1185">Reference proteome</keyword>
<dbReference type="eggNOG" id="COG1732">
    <property type="taxonomic scope" value="Bacteria"/>
</dbReference>
<reference evidence="3 4" key="1">
    <citation type="submission" date="2010-12" db="EMBL/GenBank/DDBJ databases">
        <authorList>
            <person name="Muzny D."/>
            <person name="Qin X."/>
            <person name="Deng J."/>
            <person name="Jiang H."/>
            <person name="Liu Y."/>
            <person name="Qu J."/>
            <person name="Song X.-Z."/>
            <person name="Zhang L."/>
            <person name="Thornton R."/>
            <person name="Coyle M."/>
            <person name="Francisco L."/>
            <person name="Jackson L."/>
            <person name="Javaid M."/>
            <person name="Korchina V."/>
            <person name="Kovar C."/>
            <person name="Mata R."/>
            <person name="Mathew T."/>
            <person name="Ngo R."/>
            <person name="Nguyen L."/>
            <person name="Nguyen N."/>
            <person name="Okwuonu G."/>
            <person name="Ongeri F."/>
            <person name="Pham C."/>
            <person name="Simmons D."/>
            <person name="Wilczek-Boney K."/>
            <person name="Hale W."/>
            <person name="Jakkamsetti A."/>
            <person name="Pham P."/>
            <person name="Ruth R."/>
            <person name="San Lucas F."/>
            <person name="Warren J."/>
            <person name="Zhang J."/>
            <person name="Zhao Z."/>
            <person name="Zhou C."/>
            <person name="Zhu D."/>
            <person name="Lee S."/>
            <person name="Bess C."/>
            <person name="Blankenburg K."/>
            <person name="Forbes L."/>
            <person name="Fu Q."/>
            <person name="Gubbala S."/>
            <person name="Hirani K."/>
            <person name="Jayaseelan J.C."/>
            <person name="Lara F."/>
            <person name="Munidasa M."/>
            <person name="Palculict T."/>
            <person name="Patil S."/>
            <person name="Pu L.-L."/>
            <person name="Saada N."/>
            <person name="Tang L."/>
            <person name="Weissenberger G."/>
            <person name="Zhu Y."/>
            <person name="Hemphill L."/>
            <person name="Shang Y."/>
            <person name="Youmans B."/>
            <person name="Ayvaz T."/>
            <person name="Ross M."/>
            <person name="Santibanez J."/>
            <person name="Aqrawi P."/>
            <person name="Gross S."/>
            <person name="Joshi V."/>
            <person name="Fowler G."/>
            <person name="Nazareth L."/>
            <person name="Reid J."/>
            <person name="Worley K."/>
            <person name="Petrosino J."/>
            <person name="Highlander S."/>
            <person name="Gibbs R."/>
        </authorList>
    </citation>
    <scope>NUCLEOTIDE SEQUENCE [LARGE SCALE GENOMIC DNA]</scope>
    <source>
        <strain evidence="3 4">ATCC 23263</strain>
    </source>
</reference>